<dbReference type="GO" id="GO:0005524">
    <property type="term" value="F:ATP binding"/>
    <property type="evidence" value="ECO:0007669"/>
    <property type="project" value="UniProtKB-UniRule"/>
</dbReference>
<dbReference type="GO" id="GO:0006400">
    <property type="term" value="P:tRNA modification"/>
    <property type="evidence" value="ECO:0007669"/>
    <property type="project" value="UniProtKB-UniRule"/>
</dbReference>
<evidence type="ECO:0000313" key="8">
    <source>
        <dbReference type="EMBL" id="ABB38824.1"/>
    </source>
</evidence>
<keyword evidence="2 6" id="KW-0819">tRNA processing</keyword>
<dbReference type="RefSeq" id="WP_011367930.1">
    <property type="nucleotide sequence ID" value="NC_007519.1"/>
</dbReference>
<evidence type="ECO:0000256" key="1">
    <source>
        <dbReference type="ARBA" id="ARBA00022598"/>
    </source>
</evidence>
<dbReference type="Proteomes" id="UP000002710">
    <property type="component" value="Chromosome"/>
</dbReference>
<evidence type="ECO:0000256" key="3">
    <source>
        <dbReference type="ARBA" id="ARBA00022741"/>
    </source>
</evidence>
<keyword evidence="3 6" id="KW-0547">Nucleotide-binding</keyword>
<dbReference type="InterPro" id="IPR014729">
    <property type="entry name" value="Rossmann-like_a/b/a_fold"/>
</dbReference>
<evidence type="ECO:0000259" key="7">
    <source>
        <dbReference type="Pfam" id="PF01171"/>
    </source>
</evidence>
<keyword evidence="9" id="KW-1185">Reference proteome</keyword>
<dbReference type="eggNOG" id="COG0037">
    <property type="taxonomic scope" value="Bacteria"/>
</dbReference>
<evidence type="ECO:0000256" key="5">
    <source>
        <dbReference type="ARBA" id="ARBA00048539"/>
    </source>
</evidence>
<evidence type="ECO:0000256" key="2">
    <source>
        <dbReference type="ARBA" id="ARBA00022694"/>
    </source>
</evidence>
<dbReference type="Gene3D" id="3.40.50.620">
    <property type="entry name" value="HUPs"/>
    <property type="match status" value="1"/>
</dbReference>
<dbReference type="NCBIfam" id="TIGR02432">
    <property type="entry name" value="lysidine_TilS_N"/>
    <property type="match status" value="1"/>
</dbReference>
<dbReference type="AlphaFoldDB" id="Q30ZS2"/>
<dbReference type="InterPro" id="IPR011063">
    <property type="entry name" value="TilS/TtcA_N"/>
</dbReference>
<dbReference type="Pfam" id="PF01171">
    <property type="entry name" value="ATP_bind_3"/>
    <property type="match status" value="1"/>
</dbReference>
<dbReference type="SUPFAM" id="SSF52402">
    <property type="entry name" value="Adenine nucleotide alpha hydrolases-like"/>
    <property type="match status" value="1"/>
</dbReference>
<proteinExistence type="inferred from homology"/>
<dbReference type="STRING" id="207559.Dde_2027"/>
<dbReference type="KEGG" id="dde:Dde_2027"/>
<sequence length="357" mass="38939">MPYPPLPNQLPARLQDIPAPQARLCLDVGRFMTEQLAGAGCISREQALSSAPLNGYTMLAACSGGADSTALLLILHYLAPRMGHTVVAVHLDHALRQESADDAHFVSQLCSAAGIRLFSVRTDVADLAAAGRCGLEEAGRKARYAFYAKTAALFSRPVICTGHHADDLKEDVLMRLIRGAGWPALGGMQAVIPERSLLRPLLVTEKYKLTTFLEACRCPWREDASNSDPSFTRNRIRNTIIPLLQQENPSFGTTITELWEAAAADRDYWTDVLPELAPDKNGQIFIARSTLQGLHKAGRLRLYKKALEALGAGQPLHASIMALEHAWHRNQGGKCIQFPGGKTARIRHGGICFCLTA</sequence>
<keyword evidence="1 6" id="KW-0436">Ligase</keyword>
<comment type="catalytic activity">
    <reaction evidence="5 6">
        <text>cytidine(34) in tRNA(Ile2) + L-lysine + ATP = lysidine(34) in tRNA(Ile2) + AMP + diphosphate + H(+)</text>
        <dbReference type="Rhea" id="RHEA:43744"/>
        <dbReference type="Rhea" id="RHEA-COMP:10625"/>
        <dbReference type="Rhea" id="RHEA-COMP:10670"/>
        <dbReference type="ChEBI" id="CHEBI:15378"/>
        <dbReference type="ChEBI" id="CHEBI:30616"/>
        <dbReference type="ChEBI" id="CHEBI:32551"/>
        <dbReference type="ChEBI" id="CHEBI:33019"/>
        <dbReference type="ChEBI" id="CHEBI:82748"/>
        <dbReference type="ChEBI" id="CHEBI:83665"/>
        <dbReference type="ChEBI" id="CHEBI:456215"/>
        <dbReference type="EC" id="6.3.4.19"/>
    </reaction>
</comment>
<dbReference type="CDD" id="cd01992">
    <property type="entry name" value="TilS_N"/>
    <property type="match status" value="1"/>
</dbReference>
<accession>Q30ZS2</accession>
<feature type="binding site" evidence="6">
    <location>
        <begin position="63"/>
        <end position="68"/>
    </location>
    <ligand>
        <name>ATP</name>
        <dbReference type="ChEBI" id="CHEBI:30616"/>
    </ligand>
</feature>
<comment type="subcellular location">
    <subcellularLocation>
        <location evidence="6">Cytoplasm</location>
    </subcellularLocation>
</comment>
<keyword evidence="6" id="KW-0963">Cytoplasm</keyword>
<dbReference type="PANTHER" id="PTHR43033:SF1">
    <property type="entry name" value="TRNA(ILE)-LYSIDINE SYNTHASE-RELATED"/>
    <property type="match status" value="1"/>
</dbReference>
<gene>
    <name evidence="6" type="primary">tilS</name>
    <name evidence="8" type="ordered locus">Dde_2027</name>
</gene>
<comment type="domain">
    <text evidence="6">The N-terminal region contains the highly conserved SGGXDS motif, predicted to be a P-loop motif involved in ATP binding.</text>
</comment>
<keyword evidence="4 6" id="KW-0067">ATP-binding</keyword>
<dbReference type="GO" id="GO:0005737">
    <property type="term" value="C:cytoplasm"/>
    <property type="evidence" value="ECO:0007669"/>
    <property type="project" value="UniProtKB-SubCell"/>
</dbReference>
<evidence type="ECO:0000256" key="6">
    <source>
        <dbReference type="HAMAP-Rule" id="MF_01161"/>
    </source>
</evidence>
<dbReference type="PANTHER" id="PTHR43033">
    <property type="entry name" value="TRNA(ILE)-LYSIDINE SYNTHASE-RELATED"/>
    <property type="match status" value="1"/>
</dbReference>
<reference evidence="8 9" key="1">
    <citation type="journal article" date="2011" name="J. Bacteriol.">
        <title>Complete genome sequence and updated annotation of Desulfovibrio alaskensis G20.</title>
        <authorList>
            <person name="Hauser L.J."/>
            <person name="Land M.L."/>
            <person name="Brown S.D."/>
            <person name="Larimer F."/>
            <person name="Keller K.L."/>
            <person name="Rapp-Giles B.J."/>
            <person name="Price M.N."/>
            <person name="Lin M."/>
            <person name="Bruce D.C."/>
            <person name="Detter J.C."/>
            <person name="Tapia R."/>
            <person name="Han C.S."/>
            <person name="Goodwin L.A."/>
            <person name="Cheng J.F."/>
            <person name="Pitluck S."/>
            <person name="Copeland A."/>
            <person name="Lucas S."/>
            <person name="Nolan M."/>
            <person name="Lapidus A.L."/>
            <person name="Palumbo A.V."/>
            <person name="Wall J.D."/>
        </authorList>
    </citation>
    <scope>NUCLEOTIDE SEQUENCE [LARGE SCALE GENOMIC DNA]</scope>
    <source>
        <strain evidence="9">ATCC BAA 1058 / DSM 17464 / G20</strain>
    </source>
</reference>
<dbReference type="InterPro" id="IPR012094">
    <property type="entry name" value="tRNA_Ile_lys_synt"/>
</dbReference>
<dbReference type="EMBL" id="CP000112">
    <property type="protein sequence ID" value="ABB38824.1"/>
    <property type="molecule type" value="Genomic_DNA"/>
</dbReference>
<dbReference type="EC" id="6.3.4.19" evidence="6"/>
<evidence type="ECO:0000313" key="9">
    <source>
        <dbReference type="Proteomes" id="UP000002710"/>
    </source>
</evidence>
<dbReference type="HOGENOM" id="CLU_018869_0_0_7"/>
<feature type="domain" description="tRNA(Ile)-lysidine/2-thiocytidine synthase N-terminal" evidence="7">
    <location>
        <begin position="58"/>
        <end position="238"/>
    </location>
</feature>
<comment type="similarity">
    <text evidence="6">Belongs to the tRNA(Ile)-lysidine synthase family.</text>
</comment>
<dbReference type="GO" id="GO:0032267">
    <property type="term" value="F:tRNA(Ile)-lysidine synthase activity"/>
    <property type="evidence" value="ECO:0007669"/>
    <property type="project" value="UniProtKB-EC"/>
</dbReference>
<protein>
    <recommendedName>
        <fullName evidence="6">tRNA(Ile)-lysidine synthase</fullName>
        <ecNumber evidence="6">6.3.4.19</ecNumber>
    </recommendedName>
    <alternativeName>
        <fullName evidence="6">tRNA(Ile)-2-lysyl-cytidine synthase</fullName>
    </alternativeName>
    <alternativeName>
        <fullName evidence="6">tRNA(Ile)-lysidine synthetase</fullName>
    </alternativeName>
</protein>
<dbReference type="HAMAP" id="MF_01161">
    <property type="entry name" value="tRNA_Ile_lys_synt"/>
    <property type="match status" value="1"/>
</dbReference>
<name>Q30ZS2_OLEA2</name>
<organism evidence="8 9">
    <name type="scientific">Oleidesulfovibrio alaskensis (strain ATCC BAA-1058 / DSM 17464 / G20)</name>
    <name type="common">Desulfovibrio alaskensis</name>
    <dbReference type="NCBI Taxonomy" id="207559"/>
    <lineage>
        <taxon>Bacteria</taxon>
        <taxon>Pseudomonadati</taxon>
        <taxon>Thermodesulfobacteriota</taxon>
        <taxon>Desulfovibrionia</taxon>
        <taxon>Desulfovibrionales</taxon>
        <taxon>Desulfovibrionaceae</taxon>
        <taxon>Oleidesulfovibrio</taxon>
    </lineage>
</organism>
<dbReference type="SUPFAM" id="SSF82829">
    <property type="entry name" value="MesJ substrate recognition domain-like"/>
    <property type="match status" value="1"/>
</dbReference>
<evidence type="ECO:0000256" key="4">
    <source>
        <dbReference type="ARBA" id="ARBA00022840"/>
    </source>
</evidence>
<dbReference type="InterPro" id="IPR012795">
    <property type="entry name" value="tRNA_Ile_lys_synt_N"/>
</dbReference>
<comment type="function">
    <text evidence="6">Ligates lysine onto the cytidine present at position 34 of the AUA codon-specific tRNA(Ile) that contains the anticodon CAU, in an ATP-dependent manner. Cytidine is converted to lysidine, thus changing the amino acid specificity of the tRNA from methionine to isoleucine.</text>
</comment>